<proteinExistence type="predicted"/>
<evidence type="ECO:0000313" key="2">
    <source>
        <dbReference type="Proteomes" id="UP000033163"/>
    </source>
</evidence>
<gene>
    <name evidence="1" type="ORF">PRIO_0953</name>
</gene>
<dbReference type="EMBL" id="LN831776">
    <property type="protein sequence ID" value="CQR52689.1"/>
    <property type="molecule type" value="Genomic_DNA"/>
</dbReference>
<protein>
    <recommendedName>
        <fullName evidence="3">Restriction endonuclease</fullName>
    </recommendedName>
</protein>
<accession>A0A0E4HAX0</accession>
<dbReference type="PATRIC" id="fig|1073571.4.peg.995"/>
<sequence length="262" mass="29995">MIEFNCSFYLASTPTRSIGRAHTYRITKSELGIYGEVYTGNLIRSLGVHYGDYVNSTGAAIWRIHNLYSGPSVGRIQIHSEKHKSQAVTGNIGEAVVMPALGAAMGVVRIPFQRMKAHNLRCPDFRFYCDWVQLDRLWITSCSSMSNLPNDMPLEVKTHLGRDEGYPLDALEQLLKYWHECSSNGYASAVGFGVIARVDLDVNKNSGSNHHFIRYILFVPRTGFSLARFERGFKIIKSTDFKKKYRTEYKQKFIRWLGRYFI</sequence>
<evidence type="ECO:0000313" key="1">
    <source>
        <dbReference type="EMBL" id="CQR52689.1"/>
    </source>
</evidence>
<reference evidence="2" key="1">
    <citation type="submission" date="2015-03" db="EMBL/GenBank/DDBJ databases">
        <authorList>
            <person name="Wibberg D."/>
        </authorList>
    </citation>
    <scope>NUCLEOTIDE SEQUENCE [LARGE SCALE GENOMIC DNA]</scope>
</reference>
<dbReference type="AlphaFoldDB" id="A0A0E4HAX0"/>
<name>A0A0E4HAX0_9BACL</name>
<evidence type="ECO:0008006" key="3">
    <source>
        <dbReference type="Google" id="ProtNLM"/>
    </source>
</evidence>
<dbReference type="RefSeq" id="WP_144412087.1">
    <property type="nucleotide sequence ID" value="NZ_LN831776.1"/>
</dbReference>
<dbReference type="KEGG" id="pri:PRIO_0953"/>
<organism evidence="1 2">
    <name type="scientific">Paenibacillus riograndensis SBR5</name>
    <dbReference type="NCBI Taxonomy" id="1073571"/>
    <lineage>
        <taxon>Bacteria</taxon>
        <taxon>Bacillati</taxon>
        <taxon>Bacillota</taxon>
        <taxon>Bacilli</taxon>
        <taxon>Bacillales</taxon>
        <taxon>Paenibacillaceae</taxon>
        <taxon>Paenibacillus</taxon>
        <taxon>Paenibacillus sonchi group</taxon>
    </lineage>
</organism>
<dbReference type="Proteomes" id="UP000033163">
    <property type="component" value="Chromosome I"/>
</dbReference>
<dbReference type="HOGENOM" id="CLU_1061074_0_0_9"/>